<comment type="caution">
    <text evidence="1">The sequence shown here is derived from an EMBL/GenBank/DDBJ whole genome shotgun (WGS) entry which is preliminary data.</text>
</comment>
<dbReference type="OrthoDB" id="9917089at2"/>
<gene>
    <name evidence="1" type="ORF">D1B33_04150</name>
</gene>
<reference evidence="1 2" key="1">
    <citation type="submission" date="2018-08" db="EMBL/GenBank/DDBJ databases">
        <title>Lysinibacillus sp. YLB-03 draft genome sequence.</title>
        <authorList>
            <person name="Yu L."/>
        </authorList>
    </citation>
    <scope>NUCLEOTIDE SEQUENCE [LARGE SCALE GENOMIC DNA]</scope>
    <source>
        <strain evidence="1 2">YLB-03</strain>
    </source>
</reference>
<dbReference type="EMBL" id="QWEI01000001">
    <property type="protein sequence ID" value="RHW40049.1"/>
    <property type="molecule type" value="Genomic_DNA"/>
</dbReference>
<dbReference type="Proteomes" id="UP000265692">
    <property type="component" value="Unassembled WGS sequence"/>
</dbReference>
<evidence type="ECO:0000313" key="2">
    <source>
        <dbReference type="Proteomes" id="UP000265692"/>
    </source>
</evidence>
<name>A0A396SL00_9BACL</name>
<dbReference type="AlphaFoldDB" id="A0A396SL00"/>
<evidence type="ECO:0000313" key="1">
    <source>
        <dbReference type="EMBL" id="RHW40049.1"/>
    </source>
</evidence>
<protein>
    <submittedName>
        <fullName evidence="1">Uncharacterized protein</fullName>
    </submittedName>
</protein>
<dbReference type="RefSeq" id="WP_118875057.1">
    <property type="nucleotide sequence ID" value="NZ_QWEI01000001.1"/>
</dbReference>
<keyword evidence="2" id="KW-1185">Reference proteome</keyword>
<sequence>MIKKEPEIEEFIDTLENSHIYKDIRSKYEEITDGGKNRKSEHDEIVIRYGCEKYNLTTEELDRIFIDTKLKISEFQLMRKNKVKE</sequence>
<organism evidence="1 2">
    <name type="scientific">Ureibacillus yapensis</name>
    <dbReference type="NCBI Taxonomy" id="2304605"/>
    <lineage>
        <taxon>Bacteria</taxon>
        <taxon>Bacillati</taxon>
        <taxon>Bacillota</taxon>
        <taxon>Bacilli</taxon>
        <taxon>Bacillales</taxon>
        <taxon>Caryophanaceae</taxon>
        <taxon>Ureibacillus</taxon>
    </lineage>
</organism>
<proteinExistence type="predicted"/>
<accession>A0A396SL00</accession>